<dbReference type="Proteomes" id="UP000233469">
    <property type="component" value="Unassembled WGS sequence"/>
</dbReference>
<dbReference type="AlphaFoldDB" id="A0A2N1L601"/>
<reference evidence="1 2" key="2">
    <citation type="submission" date="2017-10" db="EMBL/GenBank/DDBJ databases">
        <title>Extensive intraspecific genome diversity in a model arbuscular mycorrhizal fungus.</title>
        <authorList>
            <person name="Chen E.C.H."/>
            <person name="Morin E."/>
            <person name="Baudet D."/>
            <person name="Noel J."/>
            <person name="Ndikumana S."/>
            <person name="Charron P."/>
            <person name="St-Onge C."/>
            <person name="Giorgi J."/>
            <person name="Grigoriev I.V."/>
            <person name="Roux C."/>
            <person name="Martin F.M."/>
            <person name="Corradi N."/>
        </authorList>
    </citation>
    <scope>NUCLEOTIDE SEQUENCE [LARGE SCALE GENOMIC DNA]</scope>
    <source>
        <strain evidence="1 2">C2</strain>
    </source>
</reference>
<accession>A0A2N1L601</accession>
<proteinExistence type="predicted"/>
<reference evidence="1 2" key="1">
    <citation type="submission" date="2016-04" db="EMBL/GenBank/DDBJ databases">
        <title>Genome analyses suggest a sexual origin of heterokaryosis in a supposedly ancient asexual fungus.</title>
        <authorList>
            <person name="Ropars J."/>
            <person name="Sedzielewska K."/>
            <person name="Noel J."/>
            <person name="Charron P."/>
            <person name="Farinelli L."/>
            <person name="Marton T."/>
            <person name="Kruger M."/>
            <person name="Pelin A."/>
            <person name="Brachmann A."/>
            <person name="Corradi N."/>
        </authorList>
    </citation>
    <scope>NUCLEOTIDE SEQUENCE [LARGE SCALE GENOMIC DNA]</scope>
    <source>
        <strain evidence="1 2">C2</strain>
    </source>
</reference>
<sequence length="119" mass="14111">MQRYRYIQNLQLDFPVTIYWYHQGNYLAPLLADQRLETENARVISIIQESLPKYFTCQMRKNVLNKYSLIKKVTPVMLQTLYYDLTGDASTTSNPICKEIEDRLRLMLMLEDLSIIIDL</sequence>
<protein>
    <submittedName>
        <fullName evidence="1">Uncharacterized protein</fullName>
    </submittedName>
</protein>
<dbReference type="VEuPathDB" id="FungiDB:FUN_004825"/>
<evidence type="ECO:0000313" key="2">
    <source>
        <dbReference type="Proteomes" id="UP000233469"/>
    </source>
</evidence>
<gene>
    <name evidence="1" type="ORF">RhiirC2_804025</name>
</gene>
<evidence type="ECO:0000313" key="1">
    <source>
        <dbReference type="EMBL" id="PKK44819.1"/>
    </source>
</evidence>
<comment type="caution">
    <text evidence="1">The sequence shown here is derived from an EMBL/GenBank/DDBJ whole genome shotgun (WGS) entry which is preliminary data.</text>
</comment>
<dbReference type="EMBL" id="LLXL01009085">
    <property type="protein sequence ID" value="PKK44819.1"/>
    <property type="molecule type" value="Genomic_DNA"/>
</dbReference>
<name>A0A2N1L601_9GLOM</name>
<organism evidence="1 2">
    <name type="scientific">Rhizophagus irregularis</name>
    <dbReference type="NCBI Taxonomy" id="588596"/>
    <lineage>
        <taxon>Eukaryota</taxon>
        <taxon>Fungi</taxon>
        <taxon>Fungi incertae sedis</taxon>
        <taxon>Mucoromycota</taxon>
        <taxon>Glomeromycotina</taxon>
        <taxon>Glomeromycetes</taxon>
        <taxon>Glomerales</taxon>
        <taxon>Glomeraceae</taxon>
        <taxon>Rhizophagus</taxon>
    </lineage>
</organism>